<organism evidence="2 3">
    <name type="scientific">Christiangramia flava JLT2011</name>
    <dbReference type="NCBI Taxonomy" id="1229726"/>
    <lineage>
        <taxon>Bacteria</taxon>
        <taxon>Pseudomonadati</taxon>
        <taxon>Bacteroidota</taxon>
        <taxon>Flavobacteriia</taxon>
        <taxon>Flavobacteriales</taxon>
        <taxon>Flavobacteriaceae</taxon>
        <taxon>Christiangramia</taxon>
    </lineage>
</organism>
<feature type="compositionally biased region" description="Basic and acidic residues" evidence="1">
    <location>
        <begin position="98"/>
        <end position="108"/>
    </location>
</feature>
<gene>
    <name evidence="2" type="ORF">GRFL_0181</name>
</gene>
<protein>
    <submittedName>
        <fullName evidence="2">Uncharacterized protein</fullName>
    </submittedName>
</protein>
<dbReference type="EMBL" id="CP016359">
    <property type="protein sequence ID" value="APU66905.1"/>
    <property type="molecule type" value="Genomic_DNA"/>
</dbReference>
<dbReference type="RefSeq" id="WP_083642651.1">
    <property type="nucleotide sequence ID" value="NZ_AMRU01000014.1"/>
</dbReference>
<dbReference type="Proteomes" id="UP000186230">
    <property type="component" value="Chromosome"/>
</dbReference>
<sequence>MPRPTKCISVAEAKALQQEWWDTRLEVTTNGHKHQDTCEFHFSLEELQEFLDYVKEESDAAGIKSPGINIWFGAYQAKESRPNLSTIFLSATKKKNGEEVDEYGRDYDENPEIDPMNDNSGPWPPLQYNP</sequence>
<proteinExistence type="predicted"/>
<dbReference type="STRING" id="1229726.GRFL_0181"/>
<dbReference type="KEGG" id="gfl:GRFL_0181"/>
<dbReference type="OrthoDB" id="1440507at2"/>
<reference evidence="2 3" key="1">
    <citation type="submission" date="2016-07" db="EMBL/GenBank/DDBJ databases">
        <title>Multi-omics approach to identify versatile polysaccharide utilization systems of a marine flavobacterium Gramella flava.</title>
        <authorList>
            <person name="Tang K."/>
        </authorList>
    </citation>
    <scope>NUCLEOTIDE SEQUENCE [LARGE SCALE GENOMIC DNA]</scope>
    <source>
        <strain evidence="2 3">JLT2011</strain>
    </source>
</reference>
<name>A0A1L7I182_9FLAO</name>
<dbReference type="AlphaFoldDB" id="A0A1L7I182"/>
<keyword evidence="3" id="KW-1185">Reference proteome</keyword>
<evidence type="ECO:0000313" key="3">
    <source>
        <dbReference type="Proteomes" id="UP000186230"/>
    </source>
</evidence>
<evidence type="ECO:0000313" key="2">
    <source>
        <dbReference type="EMBL" id="APU66905.1"/>
    </source>
</evidence>
<feature type="region of interest" description="Disordered" evidence="1">
    <location>
        <begin position="98"/>
        <end position="130"/>
    </location>
</feature>
<accession>A0A1L7I182</accession>
<evidence type="ECO:0000256" key="1">
    <source>
        <dbReference type="SAM" id="MobiDB-lite"/>
    </source>
</evidence>